<reference evidence="3 4" key="1">
    <citation type="submission" date="2015-10" db="EMBL/GenBank/DDBJ databases">
        <title>Draft genomes sequences of Candida glabrata isolates 1A, 1B, 2A, 2B, 3A and 3B.</title>
        <authorList>
            <person name="Haavelsrud O.E."/>
            <person name="Gaustad P."/>
        </authorList>
    </citation>
    <scope>NUCLEOTIDE SEQUENCE [LARGE SCALE GENOMIC DNA]</scope>
    <source>
        <strain evidence="3">910700640</strain>
    </source>
</reference>
<evidence type="ECO:0000256" key="1">
    <source>
        <dbReference type="SAM" id="MobiDB-lite"/>
    </source>
</evidence>
<evidence type="ECO:0000313" key="3">
    <source>
        <dbReference type="EMBL" id="KTA97822.1"/>
    </source>
</evidence>
<feature type="region of interest" description="Disordered" evidence="1">
    <location>
        <begin position="180"/>
        <end position="262"/>
    </location>
</feature>
<sequence length="424" mass="48205">MDEDILQYMRPSSLTDLPLNILFNILSNLEAHDLMTVSCTCSMLRTLSNENLIYRNKVKGSNGANWWTRRLVTDVFDILDQKRNFLLTMTTRHNVSVIESLRHIQNKFNLNEEPHRKKTRSYSHSRIDEVDGSGNFIITKNNNGISSDKRNFTDIISNRDALTYQSILQGIKAVVDSQDENMVDRSHTTKDRVHQTYTIGELSPSTSDKSRSSDDSIFSGKPILGENEWKAHDEPSSPFKGVLNTDTVSTGSSSLSSSSDSLDRLRNSKHVRDKAALFEKLLFKENNEISPKKNIRKTVHINQPINNDKKVKSYGGLSNSKSMFDFVPELQLKDGIETRKISDGYIQEVERLEGSASPKFLESKATSKDLELLKNSANVKERSQCLESTHQQRQKHKRSQLKMIITSDNKISYQKIDDGEEVGN</sequence>
<evidence type="ECO:0000313" key="4">
    <source>
        <dbReference type="Proteomes" id="UP000054886"/>
    </source>
</evidence>
<dbReference type="VEuPathDB" id="FungiDB:GWK60_E04521"/>
<dbReference type="SMART" id="SM00256">
    <property type="entry name" value="FBOX"/>
    <property type="match status" value="1"/>
</dbReference>
<dbReference type="EMBL" id="LLZZ01000156">
    <property type="protein sequence ID" value="KTA97822.1"/>
    <property type="molecule type" value="Genomic_DNA"/>
</dbReference>
<dbReference type="PROSITE" id="PS50181">
    <property type="entry name" value="FBOX"/>
    <property type="match status" value="1"/>
</dbReference>
<name>A0A0W0D3H8_CANGB</name>
<comment type="caution">
    <text evidence="3">The sequence shown here is derived from an EMBL/GenBank/DDBJ whole genome shotgun (WGS) entry which is preliminary data.</text>
</comment>
<feature type="region of interest" description="Disordered" evidence="1">
    <location>
        <begin position="381"/>
        <end position="403"/>
    </location>
</feature>
<accession>A0A0W0D3H8</accession>
<dbReference type="Pfam" id="PF12937">
    <property type="entry name" value="F-box-like"/>
    <property type="match status" value="1"/>
</dbReference>
<protein>
    <submittedName>
        <fullName evidence="3">Mitochondrial F-box protein MFB1</fullName>
    </submittedName>
</protein>
<dbReference type="SUPFAM" id="SSF81383">
    <property type="entry name" value="F-box domain"/>
    <property type="match status" value="1"/>
</dbReference>
<organism evidence="3 4">
    <name type="scientific">Candida glabrata</name>
    <name type="common">Yeast</name>
    <name type="synonym">Torulopsis glabrata</name>
    <dbReference type="NCBI Taxonomy" id="5478"/>
    <lineage>
        <taxon>Eukaryota</taxon>
        <taxon>Fungi</taxon>
        <taxon>Dikarya</taxon>
        <taxon>Ascomycota</taxon>
        <taxon>Saccharomycotina</taxon>
        <taxon>Saccharomycetes</taxon>
        <taxon>Saccharomycetales</taxon>
        <taxon>Saccharomycetaceae</taxon>
        <taxon>Nakaseomyces</taxon>
    </lineage>
</organism>
<dbReference type="VEuPathDB" id="FungiDB:CAGL0E04818g"/>
<feature type="domain" description="F-box" evidence="2">
    <location>
        <begin position="11"/>
        <end position="57"/>
    </location>
</feature>
<dbReference type="Proteomes" id="UP000054886">
    <property type="component" value="Unassembled WGS sequence"/>
</dbReference>
<dbReference type="InterPro" id="IPR036047">
    <property type="entry name" value="F-box-like_dom_sf"/>
</dbReference>
<dbReference type="VEuPathDB" id="FungiDB:GVI51_E04543"/>
<evidence type="ECO:0000259" key="2">
    <source>
        <dbReference type="PROSITE" id="PS50181"/>
    </source>
</evidence>
<dbReference type="InterPro" id="IPR001810">
    <property type="entry name" value="F-box_dom"/>
</dbReference>
<dbReference type="AlphaFoldDB" id="A0A0W0D3H8"/>
<feature type="compositionally biased region" description="Basic and acidic residues" evidence="1">
    <location>
        <begin position="182"/>
        <end position="194"/>
    </location>
</feature>
<dbReference type="Gene3D" id="1.20.1280.50">
    <property type="match status" value="1"/>
</dbReference>
<proteinExistence type="predicted"/>
<dbReference type="VEuPathDB" id="FungiDB:B1J91_E04818g"/>
<gene>
    <name evidence="3" type="ORF">AO440_001024</name>
</gene>